<dbReference type="InterPro" id="IPR009078">
    <property type="entry name" value="Ferritin-like_SF"/>
</dbReference>
<dbReference type="Pfam" id="PF13668">
    <property type="entry name" value="Ferritin_2"/>
    <property type="match status" value="1"/>
</dbReference>
<protein>
    <submittedName>
        <fullName evidence="1">Ferritin-like domain-containing protein</fullName>
    </submittedName>
</protein>
<comment type="caution">
    <text evidence="1">The sequence shown here is derived from an EMBL/GenBank/DDBJ whole genome shotgun (WGS) entry which is preliminary data.</text>
</comment>
<evidence type="ECO:0000313" key="2">
    <source>
        <dbReference type="Proteomes" id="UP001165306"/>
    </source>
</evidence>
<dbReference type="RefSeq" id="WP_284055392.1">
    <property type="nucleotide sequence ID" value="NZ_JAMSLR010000001.1"/>
</dbReference>
<evidence type="ECO:0000313" key="1">
    <source>
        <dbReference type="EMBL" id="MCM8747607.1"/>
    </source>
</evidence>
<dbReference type="EMBL" id="JAMSLR010000001">
    <property type="protein sequence ID" value="MCM8747607.1"/>
    <property type="molecule type" value="Genomic_DNA"/>
</dbReference>
<gene>
    <name evidence="1" type="ORF">NET02_00445</name>
</gene>
<reference evidence="1" key="1">
    <citation type="submission" date="2022-06" db="EMBL/GenBank/DDBJ databases">
        <title>CFH 74404 Thermomicrobiaceae sp.</title>
        <authorList>
            <person name="Ming H."/>
            <person name="Li W.-J."/>
            <person name="Zhao Z."/>
        </authorList>
    </citation>
    <scope>NUCLEOTIDE SEQUENCE</scope>
    <source>
        <strain evidence="1">CFH 74404</strain>
    </source>
</reference>
<dbReference type="SUPFAM" id="SSF47240">
    <property type="entry name" value="Ferritin-like"/>
    <property type="match status" value="1"/>
</dbReference>
<dbReference type="AlphaFoldDB" id="A0AA41WAE5"/>
<sequence>MAMLNATPGRIALLAQTAAQCETVQQIIDIAATAEALAVTAIGGAIQSALDGQLALNDEQIQFLKAARASEQAHYEVLVGAGAKPLTLTFTIPDPRIVTDAGVLLTTAINLEEAFIAAYLAAAQEFAILGQPDLVKLALQIGGVEAEHRAHLRFYAISASVISGVPNNVAFEKSLFTSVGAAAEALIQLGFIGGDGPEITYPGPGEIDYSGVTQLRP</sequence>
<keyword evidence="2" id="KW-1185">Reference proteome</keyword>
<accession>A0AA41WAE5</accession>
<organism evidence="1 2">
    <name type="scientific">Thermalbibacter longus</name>
    <dbReference type="NCBI Taxonomy" id="2951981"/>
    <lineage>
        <taxon>Bacteria</taxon>
        <taxon>Pseudomonadati</taxon>
        <taxon>Thermomicrobiota</taxon>
        <taxon>Thermomicrobia</taxon>
        <taxon>Thermomicrobiales</taxon>
        <taxon>Thermomicrobiaceae</taxon>
        <taxon>Thermalbibacter</taxon>
    </lineage>
</organism>
<name>A0AA41WAE5_9BACT</name>
<proteinExistence type="predicted"/>
<dbReference type="Proteomes" id="UP001165306">
    <property type="component" value="Unassembled WGS sequence"/>
</dbReference>